<feature type="domain" description="CARMIL pleckstrin homology" evidence="10">
    <location>
        <begin position="26"/>
        <end position="120"/>
    </location>
</feature>
<keyword evidence="3" id="KW-1003">Cell membrane</keyword>
<dbReference type="PANTHER" id="PTHR24112">
    <property type="entry name" value="LEUCINE-RICH REPEAT, ISOFORM F-RELATED"/>
    <property type="match status" value="1"/>
</dbReference>
<reference evidence="12" key="1">
    <citation type="submission" date="2025-08" db="UniProtKB">
        <authorList>
            <consortium name="RefSeq"/>
        </authorList>
    </citation>
    <scope>IDENTIFICATION</scope>
</reference>
<gene>
    <name evidence="12" type="primary">LOC101862429</name>
</gene>
<dbReference type="SUPFAM" id="SSF52047">
    <property type="entry name" value="RNI-like"/>
    <property type="match status" value="2"/>
</dbReference>
<feature type="compositionally biased region" description="Basic and acidic residues" evidence="8">
    <location>
        <begin position="1202"/>
        <end position="1220"/>
    </location>
</feature>
<accession>A0ABM1VWT1</accession>
<evidence type="ECO:0000259" key="10">
    <source>
        <dbReference type="Pfam" id="PF17888"/>
    </source>
</evidence>
<comment type="subcellular location">
    <subcellularLocation>
        <location evidence="1">Cell membrane</location>
    </subcellularLocation>
    <subcellularLocation>
        <location evidence="2">Cytoplasm</location>
    </subcellularLocation>
</comment>
<feature type="compositionally biased region" description="Pro residues" evidence="8">
    <location>
        <begin position="1462"/>
        <end position="1479"/>
    </location>
</feature>
<feature type="compositionally biased region" description="Polar residues" evidence="8">
    <location>
        <begin position="1600"/>
        <end position="1615"/>
    </location>
</feature>
<proteinExistence type="predicted"/>
<dbReference type="RefSeq" id="XP_035826873.1">
    <property type="nucleotide sequence ID" value="XM_035970980.1"/>
</dbReference>
<dbReference type="Pfam" id="PF17888">
    <property type="entry name" value="Carm_PH"/>
    <property type="match status" value="1"/>
</dbReference>
<feature type="compositionally biased region" description="Basic and acidic residues" evidence="8">
    <location>
        <begin position="1515"/>
        <end position="1542"/>
    </location>
</feature>
<keyword evidence="11" id="KW-1185">Reference proteome</keyword>
<dbReference type="Proteomes" id="UP000694888">
    <property type="component" value="Unplaced"/>
</dbReference>
<feature type="compositionally biased region" description="Basic and acidic residues" evidence="8">
    <location>
        <begin position="1249"/>
        <end position="1261"/>
    </location>
</feature>
<dbReference type="Gene3D" id="3.80.10.10">
    <property type="entry name" value="Ribonuclease Inhibitor"/>
    <property type="match status" value="1"/>
</dbReference>
<feature type="compositionally biased region" description="Basic and acidic residues" evidence="8">
    <location>
        <begin position="1297"/>
        <end position="1307"/>
    </location>
</feature>
<feature type="region of interest" description="Disordered" evidence="8">
    <location>
        <begin position="863"/>
        <end position="931"/>
    </location>
</feature>
<dbReference type="SMART" id="SM00368">
    <property type="entry name" value="LRR_RI"/>
    <property type="match status" value="5"/>
</dbReference>
<feature type="region of interest" description="Disordered" evidence="8">
    <location>
        <begin position="1598"/>
        <end position="1686"/>
    </location>
</feature>
<dbReference type="Pfam" id="PF16000">
    <property type="entry name" value="CARMIL_C"/>
    <property type="match status" value="1"/>
</dbReference>
<feature type="compositionally biased region" description="Low complexity" evidence="8">
    <location>
        <begin position="1191"/>
        <end position="1200"/>
    </location>
</feature>
<organism evidence="11 12">
    <name type="scientific">Aplysia californica</name>
    <name type="common">California sea hare</name>
    <dbReference type="NCBI Taxonomy" id="6500"/>
    <lineage>
        <taxon>Eukaryota</taxon>
        <taxon>Metazoa</taxon>
        <taxon>Spiralia</taxon>
        <taxon>Lophotrochozoa</taxon>
        <taxon>Mollusca</taxon>
        <taxon>Gastropoda</taxon>
        <taxon>Heterobranchia</taxon>
        <taxon>Euthyneura</taxon>
        <taxon>Tectipleura</taxon>
        <taxon>Aplysiida</taxon>
        <taxon>Aplysioidea</taxon>
        <taxon>Aplysiidae</taxon>
        <taxon>Aplysia</taxon>
    </lineage>
</organism>
<feature type="compositionally biased region" description="Polar residues" evidence="8">
    <location>
        <begin position="1326"/>
        <end position="1340"/>
    </location>
</feature>
<evidence type="ECO:0000256" key="4">
    <source>
        <dbReference type="ARBA" id="ARBA00022490"/>
    </source>
</evidence>
<evidence type="ECO:0000256" key="8">
    <source>
        <dbReference type="SAM" id="MobiDB-lite"/>
    </source>
</evidence>
<dbReference type="Gene3D" id="6.10.140.1850">
    <property type="match status" value="1"/>
</dbReference>
<evidence type="ECO:0000256" key="7">
    <source>
        <dbReference type="ARBA" id="ARBA00023136"/>
    </source>
</evidence>
<evidence type="ECO:0000259" key="9">
    <source>
        <dbReference type="Pfam" id="PF16000"/>
    </source>
</evidence>
<name>A0ABM1VWT1_APLCA</name>
<feature type="compositionally biased region" description="Basic and acidic residues" evidence="8">
    <location>
        <begin position="1091"/>
        <end position="1103"/>
    </location>
</feature>
<dbReference type="InterPro" id="IPR032675">
    <property type="entry name" value="LRR_dom_sf"/>
</dbReference>
<feature type="compositionally biased region" description="Basic and acidic residues" evidence="8">
    <location>
        <begin position="1116"/>
        <end position="1125"/>
    </location>
</feature>
<evidence type="ECO:0000256" key="6">
    <source>
        <dbReference type="ARBA" id="ARBA00022737"/>
    </source>
</evidence>
<sequence>MKLLNNKEQQIEDSIRDALDKRVKATLKRMVKMDTRGDKSENRVLVFSQHRLYIFTAKVPSRMENNFHFLDIQGIESKKTNQMTVTIDGKSYVFSSIEPMSDEMDHIITHIGISLKQIFPAFPLERLIIKLDVQPSDRLKTMYDMIHNLESKDPGPCGGFTAMYNCMCDYHNLPIRDEVSWDVDTIYLSHDTRILRLQDFDHLLGKDLVPIIGALEHNTWFKGINASNVKLTVEACNELVKVMRRNSVIEEVNLSNTGIKVEFLQKFSTAVISNGGTQLSNIDLSNNLLEDKGVTHLFGAIKTLPCGLSHFDLSRTGISSRCLNKVGEVLSQSPNVLASLSTLKLNDNGFKGEDFPMLYTCLAQPSAISYLDLSFTDCALDSLCDPLLRGCPNLSTLRASRCVFSHKRSKDVVVPQSWKMLFASICCLEYLDLSSCKLPPEAFKDMLLGLSSNRNIKALYADLSSNDFGTAGSYVMASCIAAMTNISGLDLSNNGFDLDIRTLLPELAKNTSLKQLSIGRNFANIKPKHMQEVMNALVSLIQEDESNLESLSLADSKLKTDTTYVINALGSNNTLQEIDLSGNLLGDVGARLLAKALLINTRLRKVVWDRNNISAQGYEDVAEALTKNLTLRKMPFPVNDAAVALRMVPDRTEVALQKIESLLQRNHSPHRFASDQAYRLQQGFLISSTQQMVDRLTVQVQDTVNALRSLGTLDVFASDLDSAEKLVSDANNSRQLLPGLQDIALKSQASGNPVDVQLQQMADRLRQAIEEQNLKTTEKMLKCASNHCPALMKNESFQASIKEGCQSKSSLPKDFTKGILEGPSTDIHNTTSEMNLEMAALISDSVVDEVIESLSSTHKTLTNHLNLRKSGHYKEKSIKEKAEETEASKTKSSAEASSKRKSLLNRRTRPQSTLDRESRTSVIKEEDDVEDDSPLYQNYLLAAGDEVLVAAAGKSIEEKAAELSKLDEKSNESTPLGSVEQLDGFGELPVMSSRPLEHVTKARPRREKAHRPTRPVLATGSTSLDEGPDNNKNHAATAAAPAPAPTVTLPSKGKEETTASTSQKSEPAKPEETSVKSEGKKWSPMSLIKGKNKEEKSEKESKKSQSFSSSFSSIFKKKDDKKRTGSESSAPKAEPVPEQPAEPLAPIKDIQEERSMSLKEGRKLSCDQPPPEAVREVEQAAPLVAPPRNTSKAAASAVVADAEEKPADRPLKVPREKPNPDRPALLPPSRVVEPKAPTLATEEDTSLDGENKVAENRKSGGVEEESEKPDTVPKLPAGLAKVGGLGALGGRNLLQEMKQRQEKRFSKVETSPQEESKEPVPDSPKSPETNNNISGSTQKSEPGEKSRSAVPSKPLPLKPEVVKKEPAADQQTPPEPVAATPSPPPKPASSPTLSATKVPSVAAPAPAPRVLLPPKRPLSTVETKPRQSMEIPRSMTTSTPEVLLDDSAPSSSKDTAAAPVPAARPRPPPPIKPRPPVLPRPRKQDVEDTTAPKPSAPGSEVTSPTSPKPDSALPELKKEAPEVKKEAPEVKKEAPEVKKEDNVTPTPPPVSQPSDTPPEVTGNTAASDSSPSDAPDDSGIVYDSATLRLSVKDKIKRLRQSQVLPPTAGSDSSAAVQLAKQKAMSLPKDAKLPDTIPEDSNSSENDSSPVTKERSSPISEEDDSIDSGEPQQQAPAIVAPEDEIMV</sequence>
<dbReference type="PANTHER" id="PTHR24112:SF66">
    <property type="entry name" value="LEUCINE-RICH REPEAT, ISOFORM F"/>
    <property type="match status" value="1"/>
</dbReference>
<feature type="compositionally biased region" description="Basic residues" evidence="8">
    <location>
        <begin position="899"/>
        <end position="909"/>
    </location>
</feature>
<feature type="region of interest" description="Disordered" evidence="8">
    <location>
        <begin position="963"/>
        <end position="1581"/>
    </location>
</feature>
<feature type="compositionally biased region" description="Pro residues" evidence="8">
    <location>
        <begin position="1373"/>
        <end position="1388"/>
    </location>
</feature>
<keyword evidence="5" id="KW-0433">Leucine-rich repeat</keyword>
<evidence type="ECO:0000313" key="11">
    <source>
        <dbReference type="Proteomes" id="UP000694888"/>
    </source>
</evidence>
<feature type="compositionally biased region" description="Basic and acidic residues" evidence="8">
    <location>
        <begin position="914"/>
        <end position="924"/>
    </location>
</feature>
<evidence type="ECO:0000256" key="1">
    <source>
        <dbReference type="ARBA" id="ARBA00004236"/>
    </source>
</evidence>
<feature type="compositionally biased region" description="Basic and acidic residues" evidence="8">
    <location>
        <begin position="872"/>
        <end position="889"/>
    </location>
</feature>
<dbReference type="InterPro" id="IPR041245">
    <property type="entry name" value="CARMIL_PH"/>
</dbReference>
<keyword evidence="6" id="KW-0677">Repeat</keyword>
<feature type="compositionally biased region" description="Low complexity" evidence="8">
    <location>
        <begin position="1638"/>
        <end position="1649"/>
    </location>
</feature>
<protein>
    <submittedName>
        <fullName evidence="12">F-actin-uncapping protein LRRC16A</fullName>
    </submittedName>
</protein>
<dbReference type="GeneID" id="101862429"/>
<feature type="compositionally biased region" description="Low complexity" evidence="8">
    <location>
        <begin position="1389"/>
        <end position="1419"/>
    </location>
</feature>
<feature type="compositionally biased region" description="Low complexity" evidence="8">
    <location>
        <begin position="1104"/>
        <end position="1114"/>
    </location>
</feature>
<dbReference type="InterPro" id="IPR031943">
    <property type="entry name" value="CARMIL_C"/>
</dbReference>
<feature type="compositionally biased region" description="Basic and acidic residues" evidence="8">
    <location>
        <begin position="1149"/>
        <end position="1165"/>
    </location>
</feature>
<dbReference type="InterPro" id="IPR011993">
    <property type="entry name" value="PH-like_dom_sf"/>
</dbReference>
<keyword evidence="4" id="KW-0963">Cytoplasm</keyword>
<keyword evidence="7" id="KW-0472">Membrane</keyword>
<feature type="domain" description="CARMIL C-terminal" evidence="9">
    <location>
        <begin position="784"/>
        <end position="1022"/>
    </location>
</feature>
<feature type="compositionally biased region" description="Basic and acidic residues" evidence="8">
    <location>
        <begin position="1066"/>
        <end position="1081"/>
    </location>
</feature>
<evidence type="ECO:0000256" key="3">
    <source>
        <dbReference type="ARBA" id="ARBA00022475"/>
    </source>
</evidence>
<evidence type="ECO:0000256" key="2">
    <source>
        <dbReference type="ARBA" id="ARBA00004496"/>
    </source>
</evidence>
<evidence type="ECO:0000313" key="12">
    <source>
        <dbReference type="RefSeq" id="XP_035826873.1"/>
    </source>
</evidence>
<feature type="compositionally biased region" description="Basic residues" evidence="8">
    <location>
        <begin position="1001"/>
        <end position="1013"/>
    </location>
</feature>
<dbReference type="InterPro" id="IPR051279">
    <property type="entry name" value="PP1-Reg/Actin-Interact_Protein"/>
</dbReference>
<dbReference type="Gene3D" id="2.30.29.30">
    <property type="entry name" value="Pleckstrin-homology domain (PH domain)/Phosphotyrosine-binding domain (PTB)"/>
    <property type="match status" value="1"/>
</dbReference>
<evidence type="ECO:0000256" key="5">
    <source>
        <dbReference type="ARBA" id="ARBA00022614"/>
    </source>
</evidence>